<feature type="region of interest" description="Disordered" evidence="5">
    <location>
        <begin position="618"/>
        <end position="640"/>
    </location>
</feature>
<dbReference type="Pfam" id="PF04511">
    <property type="entry name" value="DER1"/>
    <property type="match status" value="1"/>
</dbReference>
<evidence type="ECO:0008006" key="9">
    <source>
        <dbReference type="Google" id="ProtNLM"/>
    </source>
</evidence>
<dbReference type="SUPFAM" id="SSF144091">
    <property type="entry name" value="Rhomboid-like"/>
    <property type="match status" value="1"/>
</dbReference>
<comment type="subcellular location">
    <subcellularLocation>
        <location evidence="1">Membrane</location>
        <topology evidence="1">Multi-pass membrane protein</topology>
    </subcellularLocation>
</comment>
<feature type="transmembrane region" description="Helical" evidence="6">
    <location>
        <begin position="494"/>
        <end position="527"/>
    </location>
</feature>
<evidence type="ECO:0000313" key="8">
    <source>
        <dbReference type="Proteomes" id="UP000182235"/>
    </source>
</evidence>
<dbReference type="InterPro" id="IPR029069">
    <property type="entry name" value="HotDog_dom_sf"/>
</dbReference>
<dbReference type="GO" id="GO:0005739">
    <property type="term" value="C:mitochondrion"/>
    <property type="evidence" value="ECO:0007669"/>
    <property type="project" value="TreeGrafter"/>
</dbReference>
<dbReference type="InterPro" id="IPR007599">
    <property type="entry name" value="DER1"/>
</dbReference>
<comment type="caution">
    <text evidence="7">The sequence shown here is derived from an EMBL/GenBank/DDBJ whole genome shotgun (WGS) entry which is preliminary data.</text>
</comment>
<evidence type="ECO:0000313" key="7">
    <source>
        <dbReference type="EMBL" id="OJD15539.1"/>
    </source>
</evidence>
<reference evidence="7 8" key="1">
    <citation type="submission" date="2015-07" db="EMBL/GenBank/DDBJ databases">
        <title>Emmonsia species relationships and genome sequence.</title>
        <authorList>
            <consortium name="The Broad Institute Genomics Platform"/>
            <person name="Cuomo C.A."/>
            <person name="Munoz J.F."/>
            <person name="Imamovic A."/>
            <person name="Priest M.E."/>
            <person name="Young S."/>
            <person name="Clay O.K."/>
            <person name="McEwen J.G."/>
        </authorList>
    </citation>
    <scope>NUCLEOTIDE SEQUENCE [LARGE SCALE GENOMIC DNA]</scope>
    <source>
        <strain evidence="7 8">UAMH 9510</strain>
    </source>
</reference>
<dbReference type="PANTHER" id="PTHR28152">
    <property type="entry name" value="HYDROXYACYL-THIOESTER DEHYDRATASE TYPE 2, MITOCHONDRIAL"/>
    <property type="match status" value="1"/>
</dbReference>
<dbReference type="EMBL" id="LGRN01000150">
    <property type="protein sequence ID" value="OJD15539.1"/>
    <property type="molecule type" value="Genomic_DNA"/>
</dbReference>
<dbReference type="Proteomes" id="UP000182235">
    <property type="component" value="Unassembled WGS sequence"/>
</dbReference>
<dbReference type="InterPro" id="IPR052741">
    <property type="entry name" value="Mitochondrial_HTD2"/>
</dbReference>
<accession>A0A1J9Q5N9</accession>
<dbReference type="GO" id="GO:0016020">
    <property type="term" value="C:membrane"/>
    <property type="evidence" value="ECO:0007669"/>
    <property type="project" value="UniProtKB-SubCell"/>
</dbReference>
<feature type="compositionally biased region" description="Low complexity" evidence="5">
    <location>
        <begin position="78"/>
        <end position="94"/>
    </location>
</feature>
<feature type="region of interest" description="Disordered" evidence="5">
    <location>
        <begin position="71"/>
        <end position="94"/>
    </location>
</feature>
<keyword evidence="3 6" id="KW-1133">Transmembrane helix</keyword>
<dbReference type="VEuPathDB" id="FungiDB:AJ78_04196"/>
<proteinExistence type="predicted"/>
<evidence type="ECO:0000256" key="6">
    <source>
        <dbReference type="SAM" id="Phobius"/>
    </source>
</evidence>
<dbReference type="GO" id="GO:0019171">
    <property type="term" value="F:(3R)-hydroxyacyl-[acyl-carrier-protein] dehydratase activity"/>
    <property type="evidence" value="ECO:0007669"/>
    <property type="project" value="TreeGrafter"/>
</dbReference>
<organism evidence="7 8">
    <name type="scientific">Emergomyces pasteurianus Ep9510</name>
    <dbReference type="NCBI Taxonomy" id="1447872"/>
    <lineage>
        <taxon>Eukaryota</taxon>
        <taxon>Fungi</taxon>
        <taxon>Dikarya</taxon>
        <taxon>Ascomycota</taxon>
        <taxon>Pezizomycotina</taxon>
        <taxon>Eurotiomycetes</taxon>
        <taxon>Eurotiomycetidae</taxon>
        <taxon>Onygenales</taxon>
        <taxon>Ajellomycetaceae</taxon>
        <taxon>Emergomyces</taxon>
    </lineage>
</organism>
<keyword evidence="4 6" id="KW-0472">Membrane</keyword>
<evidence type="ECO:0000256" key="1">
    <source>
        <dbReference type="ARBA" id="ARBA00004141"/>
    </source>
</evidence>
<dbReference type="SUPFAM" id="SSF54637">
    <property type="entry name" value="Thioesterase/thiol ester dehydrase-isomerase"/>
    <property type="match status" value="1"/>
</dbReference>
<evidence type="ECO:0000256" key="3">
    <source>
        <dbReference type="ARBA" id="ARBA00022989"/>
    </source>
</evidence>
<dbReference type="PANTHER" id="PTHR28152:SF1">
    <property type="entry name" value="HYDROXYACYL-THIOESTER DEHYDRATASE TYPE 2, MITOCHONDRIAL"/>
    <property type="match status" value="1"/>
</dbReference>
<evidence type="ECO:0000256" key="2">
    <source>
        <dbReference type="ARBA" id="ARBA00022692"/>
    </source>
</evidence>
<protein>
    <recommendedName>
        <fullName evidence="9">Derlin</fullName>
    </recommendedName>
</protein>
<gene>
    <name evidence="7" type="ORF">AJ78_04196</name>
</gene>
<keyword evidence="2 6" id="KW-0812">Transmembrane</keyword>
<keyword evidence="8" id="KW-1185">Reference proteome</keyword>
<dbReference type="AlphaFoldDB" id="A0A1J9Q5N9"/>
<name>A0A1J9Q5N9_9EURO</name>
<sequence length="658" mass="73283">MLPSTLKHANNRLSALFLPRIQVHRRLSSSALRTQLSQLPQRRLPLFYDYLTPQQSHLLNLSLVGYVPSTATSNNVEPSPRTTTTTALPSSTLNPTPMPAGHHLVYFPPQVPTSQLLPDGTDILHYPGPPFNRRMWAGGWVRFNNDSNNNNNNHNNHNNVSSDNDGRLLLNGQRAVCMEGIRDVTVKGKEGDEKVFVGVERRVAVVGEGEDAEGIRRRVWTEDEGEWGDAVVVERRNLVFMRDRKGLVERGIAKDGDSRKVVRAPTNPELSHSLIPSRALLFRYSALTFNAHSIHLDPAYAQNVEGYPDVLVHGPLTLTLMLTVFQNHISDISAGQAVIGSIEYRNLAPLLVEREMRICAKRKGNGDCAGAWDIWVEGADGGLAVKGTVHPDNTGAHYTFKMDVFWSAPPVIRTVTAAAFIESLLVYGGLLNGSRIIFHNSFIFKIFPELWRLVTPFLLTEPDLGFIFDLYFMYRYGSALERDSPRFTVPGDFFTYVIFVGTVIVLTAGGFLGSVIFTQALIIAFMYTYGQVNTGKKENFYVIQLPVEILPWANLVLKLVIGGWGRAQTAACGLVAAHLYEFLTRIYPTYGRGRQFIWTPVIVKRWFGAHRITQTHRAYGVSHHPGDRETREAAASGSGSGWFSGDSWNGRGVGRRLG</sequence>
<dbReference type="Gene3D" id="3.10.129.10">
    <property type="entry name" value="Hotdog Thioesterase"/>
    <property type="match status" value="1"/>
</dbReference>
<dbReference type="STRING" id="1447872.A0A1J9Q5N9"/>
<dbReference type="InterPro" id="IPR035952">
    <property type="entry name" value="Rhomboid-like_sf"/>
</dbReference>
<evidence type="ECO:0000256" key="4">
    <source>
        <dbReference type="ARBA" id="ARBA00023136"/>
    </source>
</evidence>
<dbReference type="OrthoDB" id="3257538at2759"/>
<evidence type="ECO:0000256" key="5">
    <source>
        <dbReference type="SAM" id="MobiDB-lite"/>
    </source>
</evidence>